<feature type="transmembrane region" description="Helical" evidence="7">
    <location>
        <begin position="52"/>
        <end position="74"/>
    </location>
</feature>
<dbReference type="RefSeq" id="WP_214612347.1">
    <property type="nucleotide sequence ID" value="NZ_JACATN010000004.1"/>
</dbReference>
<feature type="transmembrane region" description="Helical" evidence="7">
    <location>
        <begin position="362"/>
        <end position="384"/>
    </location>
</feature>
<feature type="transmembrane region" description="Helical" evidence="7">
    <location>
        <begin position="167"/>
        <end position="186"/>
    </location>
</feature>
<feature type="transmembrane region" description="Helical" evidence="7">
    <location>
        <begin position="338"/>
        <end position="356"/>
    </location>
</feature>
<evidence type="ECO:0000313" key="9">
    <source>
        <dbReference type="Proteomes" id="UP000740413"/>
    </source>
</evidence>
<feature type="transmembrane region" description="Helical" evidence="7">
    <location>
        <begin position="206"/>
        <end position="226"/>
    </location>
</feature>
<evidence type="ECO:0000256" key="3">
    <source>
        <dbReference type="ARBA" id="ARBA00022692"/>
    </source>
</evidence>
<proteinExistence type="predicted"/>
<dbReference type="NCBIfam" id="NF037982">
    <property type="entry name" value="Nramp_1"/>
    <property type="match status" value="1"/>
</dbReference>
<evidence type="ECO:0000256" key="5">
    <source>
        <dbReference type="ARBA" id="ARBA00022989"/>
    </source>
</evidence>
<feature type="transmembrane region" description="Helical" evidence="7">
    <location>
        <begin position="290"/>
        <end position="317"/>
    </location>
</feature>
<sequence length="424" mass="46115">MENQIAKTSFIKKILALVLAFGPGIFAIGYTIGTGSVTSMIVAGSTYGMQLLWVLVLSCIFSGMLMYAYGNYALVTGETALYAFKKHIKWGKPIAILIILGVSFGQWNSLMGILGISANIIFEIFVIYFPSLVDHKYELVLTIAIVVIAIMYRFLLIGKYVFFEKILVIFVTIMGLSFFISLFMVFPLPIEIAQGLIPSVPKVQGGSMMVAAFVGTTMAAATFLSRPLFVKGKGWTMKNLKQQKKDAIIAASLVFIISASVMAVACGALFHEGQPVTQVLDMVNTLEPVAGKFALTLFFFGTLSAGLSSIFPCLLIAPILLSDYQSGELDTTSKQFKIITGIACLFALIVPAFGANPIEMQILSQVFNVFVLPLVILGIILLINNAKLMKEHKAKLPLNIGLFAALFFSCVISYNGVIALVEYF</sequence>
<gene>
    <name evidence="8" type="ORF">HW347_13515</name>
</gene>
<keyword evidence="2" id="KW-0813">Transport</keyword>
<evidence type="ECO:0000313" key="8">
    <source>
        <dbReference type="EMBL" id="MBT2162285.1"/>
    </source>
</evidence>
<dbReference type="PANTHER" id="PTHR11706">
    <property type="entry name" value="SOLUTE CARRIER PROTEIN FAMILY 11 MEMBER"/>
    <property type="match status" value="1"/>
</dbReference>
<dbReference type="Proteomes" id="UP000740413">
    <property type="component" value="Unassembled WGS sequence"/>
</dbReference>
<dbReference type="InterPro" id="IPR001046">
    <property type="entry name" value="NRAMP_fam"/>
</dbReference>
<evidence type="ECO:0000256" key="2">
    <source>
        <dbReference type="ARBA" id="ARBA00022448"/>
    </source>
</evidence>
<name>A0ABS5WFX1_9FLAO</name>
<evidence type="ECO:0000256" key="4">
    <source>
        <dbReference type="ARBA" id="ARBA00022847"/>
    </source>
</evidence>
<feature type="transmembrane region" description="Helical" evidence="7">
    <location>
        <begin position="247"/>
        <end position="270"/>
    </location>
</feature>
<organism evidence="8 9">
    <name type="scientific">Zobellia barbeyronii</name>
    <dbReference type="NCBI Taxonomy" id="2748009"/>
    <lineage>
        <taxon>Bacteria</taxon>
        <taxon>Pseudomonadati</taxon>
        <taxon>Bacteroidota</taxon>
        <taxon>Flavobacteriia</taxon>
        <taxon>Flavobacteriales</taxon>
        <taxon>Flavobacteriaceae</taxon>
        <taxon>Zobellia</taxon>
    </lineage>
</organism>
<feature type="transmembrane region" description="Helical" evidence="7">
    <location>
        <begin position="139"/>
        <end position="155"/>
    </location>
</feature>
<evidence type="ECO:0000256" key="1">
    <source>
        <dbReference type="ARBA" id="ARBA00004141"/>
    </source>
</evidence>
<protein>
    <submittedName>
        <fullName evidence="8">Nramp family divalent metal transporter</fullName>
    </submittedName>
</protein>
<evidence type="ECO:0000256" key="7">
    <source>
        <dbReference type="SAM" id="Phobius"/>
    </source>
</evidence>
<dbReference type="PANTHER" id="PTHR11706:SF33">
    <property type="entry name" value="NATURAL RESISTANCE-ASSOCIATED MACROPHAGE PROTEIN 2"/>
    <property type="match status" value="1"/>
</dbReference>
<reference evidence="8 9" key="1">
    <citation type="submission" date="2020-06" db="EMBL/GenBank/DDBJ databases">
        <authorList>
            <person name="Isaeva M.P."/>
            <person name="Chernysheva N.Y."/>
        </authorList>
    </citation>
    <scope>NUCLEOTIDE SEQUENCE [LARGE SCALE GENOMIC DNA]</scope>
    <source>
        <strain evidence="8 9">KMM 6746</strain>
    </source>
</reference>
<reference evidence="9" key="2">
    <citation type="submission" date="2023-07" db="EMBL/GenBank/DDBJ databases">
        <title>Zobellia barbeyronii sp. nov., a new marine flavobacterium, isolated from green and red algae.</title>
        <authorList>
            <person name="Nedashkovskaya O.I."/>
            <person name="Otstavnykh N."/>
            <person name="Zhukova N."/>
            <person name="Guzev K."/>
            <person name="Chausova V."/>
            <person name="Tekutyeva L."/>
            <person name="Mikhailov V."/>
            <person name="Isaeva M."/>
        </authorList>
    </citation>
    <scope>NUCLEOTIDE SEQUENCE [LARGE SCALE GENOMIC DNA]</scope>
    <source>
        <strain evidence="9">KMM 6746</strain>
    </source>
</reference>
<keyword evidence="3 7" id="KW-0812">Transmembrane</keyword>
<keyword evidence="6 7" id="KW-0472">Membrane</keyword>
<comment type="subcellular location">
    <subcellularLocation>
        <location evidence="1">Membrane</location>
        <topology evidence="1">Multi-pass membrane protein</topology>
    </subcellularLocation>
</comment>
<feature type="transmembrane region" description="Helical" evidence="7">
    <location>
        <begin position="396"/>
        <end position="421"/>
    </location>
</feature>
<evidence type="ECO:0000256" key="6">
    <source>
        <dbReference type="ARBA" id="ARBA00023136"/>
    </source>
</evidence>
<feature type="transmembrane region" description="Helical" evidence="7">
    <location>
        <begin position="14"/>
        <end position="32"/>
    </location>
</feature>
<dbReference type="EMBL" id="JACATN010000004">
    <property type="protein sequence ID" value="MBT2162285.1"/>
    <property type="molecule type" value="Genomic_DNA"/>
</dbReference>
<keyword evidence="9" id="KW-1185">Reference proteome</keyword>
<keyword evidence="5 7" id="KW-1133">Transmembrane helix</keyword>
<feature type="transmembrane region" description="Helical" evidence="7">
    <location>
        <begin position="94"/>
        <end position="127"/>
    </location>
</feature>
<accession>A0ABS5WFX1</accession>
<dbReference type="Pfam" id="PF01566">
    <property type="entry name" value="Nramp"/>
    <property type="match status" value="1"/>
</dbReference>
<keyword evidence="4" id="KW-0769">Symport</keyword>
<comment type="caution">
    <text evidence="8">The sequence shown here is derived from an EMBL/GenBank/DDBJ whole genome shotgun (WGS) entry which is preliminary data.</text>
</comment>